<dbReference type="Pfam" id="PF08386">
    <property type="entry name" value="Abhydrolase_4"/>
    <property type="match status" value="1"/>
</dbReference>
<sequence length="517" mass="53585">MAAALVVSLSGGPAAARGTTGGGAHGGASLSGGPAAARGTTGVGAHGGASLGGGPAAARGMTEGDARGGAVAADALLRAGPTGVDERTGLTDAQPCVEIADFTCSYLTVPLDRSGRSGRTGGRLRLRVAVADNADAPRGVLLVLSGGPGQPGPALVPRISQRLSYLLEDYRLVMIDQRGTGAGAIDCPRLQAEVGASDVTPPSAGAVRECAGLLGRDRNFYTTSDTVADLEDLRRALGVSRWTLDGVSYGSFVATRYGLAHPRRVHRLVLDSVVPQDQLDVLYLDSLRRAGPVLRQACAEQECGRDPAAELAEVVRRYDNGVGVFDLLVIASIVDPKLTGNGFFPVLDLLHLAAEGDPGPLNAAIADLQGGENTPPGEYSAGLHVATLCADQVEAPWGDSAAPLRGRDAAVERALDKVRAGDVWPFERETSVAHGFVQGCRHWPPARPNPQPPSDRLTMPVLLINGDRDLSTPVEWAIEQAARTPRGKLVVIAGMGHSIQGRNAEGDRAVAEFLINP</sequence>
<feature type="region of interest" description="Disordered" evidence="10">
    <location>
        <begin position="13"/>
        <end position="62"/>
    </location>
</feature>
<dbReference type="Gene3D" id="3.40.50.1820">
    <property type="entry name" value="alpha/beta hydrolase"/>
    <property type="match status" value="2"/>
</dbReference>
<dbReference type="InterPro" id="IPR005944">
    <property type="entry name" value="Pro_iminopeptidase"/>
</dbReference>
<evidence type="ECO:0000256" key="8">
    <source>
        <dbReference type="ARBA" id="ARBA00022801"/>
    </source>
</evidence>
<dbReference type="Proteomes" id="UP000636960">
    <property type="component" value="Unassembled WGS sequence"/>
</dbReference>
<feature type="compositionally biased region" description="Gly residues" evidence="10">
    <location>
        <begin position="19"/>
        <end position="30"/>
    </location>
</feature>
<comment type="subcellular location">
    <subcellularLocation>
        <location evidence="2">Cytoplasm</location>
    </subcellularLocation>
</comment>
<evidence type="ECO:0000256" key="3">
    <source>
        <dbReference type="ARBA" id="ARBA00010088"/>
    </source>
</evidence>
<dbReference type="GO" id="GO:0006508">
    <property type="term" value="P:proteolysis"/>
    <property type="evidence" value="ECO:0007669"/>
    <property type="project" value="UniProtKB-KW"/>
</dbReference>
<evidence type="ECO:0000256" key="9">
    <source>
        <dbReference type="ARBA" id="ARBA00029605"/>
    </source>
</evidence>
<evidence type="ECO:0000256" key="5">
    <source>
        <dbReference type="ARBA" id="ARBA00022438"/>
    </source>
</evidence>
<dbReference type="SUPFAM" id="SSF53474">
    <property type="entry name" value="alpha/beta-Hydrolases"/>
    <property type="match status" value="1"/>
</dbReference>
<keyword evidence="7" id="KW-0645">Protease</keyword>
<dbReference type="Pfam" id="PF00561">
    <property type="entry name" value="Abhydrolase_1"/>
    <property type="match status" value="1"/>
</dbReference>
<evidence type="ECO:0000259" key="12">
    <source>
        <dbReference type="Pfam" id="PF08386"/>
    </source>
</evidence>
<comment type="caution">
    <text evidence="13">The sequence shown here is derived from an EMBL/GenBank/DDBJ whole genome shotgun (WGS) entry which is preliminary data.</text>
</comment>
<feature type="domain" description="Peptidase S33 tripeptidyl aminopeptidase-like C-terminal" evidence="12">
    <location>
        <begin position="431"/>
        <end position="516"/>
    </location>
</feature>
<evidence type="ECO:0000259" key="11">
    <source>
        <dbReference type="Pfam" id="PF00561"/>
    </source>
</evidence>
<proteinExistence type="inferred from homology"/>
<dbReference type="GO" id="GO:0004177">
    <property type="term" value="F:aminopeptidase activity"/>
    <property type="evidence" value="ECO:0007669"/>
    <property type="project" value="UniProtKB-KW"/>
</dbReference>
<evidence type="ECO:0000313" key="13">
    <source>
        <dbReference type="EMBL" id="GIE99615.1"/>
    </source>
</evidence>
<evidence type="ECO:0000256" key="10">
    <source>
        <dbReference type="SAM" id="MobiDB-lite"/>
    </source>
</evidence>
<dbReference type="InterPro" id="IPR000073">
    <property type="entry name" value="AB_hydrolase_1"/>
</dbReference>
<evidence type="ECO:0000313" key="14">
    <source>
        <dbReference type="Proteomes" id="UP000636960"/>
    </source>
</evidence>
<protein>
    <recommendedName>
        <fullName evidence="4">prolyl aminopeptidase</fullName>
        <ecNumber evidence="4">3.4.11.5</ecNumber>
    </recommendedName>
    <alternativeName>
        <fullName evidence="9">Prolyl aminopeptidase</fullName>
    </alternativeName>
</protein>
<dbReference type="EC" id="3.4.11.5" evidence="4"/>
<dbReference type="GO" id="GO:0005737">
    <property type="term" value="C:cytoplasm"/>
    <property type="evidence" value="ECO:0007669"/>
    <property type="project" value="UniProtKB-SubCell"/>
</dbReference>
<dbReference type="PANTHER" id="PTHR43722:SF1">
    <property type="entry name" value="PROLINE IMINOPEPTIDASE"/>
    <property type="match status" value="1"/>
</dbReference>
<feature type="compositionally biased region" description="Gly residues" evidence="10">
    <location>
        <begin position="41"/>
        <end position="55"/>
    </location>
</feature>
<evidence type="ECO:0000256" key="4">
    <source>
        <dbReference type="ARBA" id="ARBA00012568"/>
    </source>
</evidence>
<keyword evidence="14" id="KW-1185">Reference proteome</keyword>
<dbReference type="AlphaFoldDB" id="A0A919K2Q1"/>
<comment type="catalytic activity">
    <reaction evidence="1">
        <text>Release of N-terminal proline from a peptide.</text>
        <dbReference type="EC" id="3.4.11.5"/>
    </reaction>
</comment>
<keyword evidence="5" id="KW-0031">Aminopeptidase</keyword>
<name>A0A919K2Q1_9ACTN</name>
<dbReference type="InterPro" id="IPR029058">
    <property type="entry name" value="AB_hydrolase_fold"/>
</dbReference>
<dbReference type="InterPro" id="IPR013595">
    <property type="entry name" value="Pept_S33_TAP-like_C"/>
</dbReference>
<dbReference type="EMBL" id="BOMV01000076">
    <property type="protein sequence ID" value="GIE99615.1"/>
    <property type="molecule type" value="Genomic_DNA"/>
</dbReference>
<keyword evidence="6" id="KW-0963">Cytoplasm</keyword>
<organism evidence="13 14">
    <name type="scientific">Paractinoplanes rishiriensis</name>
    <dbReference type="NCBI Taxonomy" id="1050105"/>
    <lineage>
        <taxon>Bacteria</taxon>
        <taxon>Bacillati</taxon>
        <taxon>Actinomycetota</taxon>
        <taxon>Actinomycetes</taxon>
        <taxon>Micromonosporales</taxon>
        <taxon>Micromonosporaceae</taxon>
        <taxon>Paractinoplanes</taxon>
    </lineage>
</organism>
<dbReference type="InterPro" id="IPR002410">
    <property type="entry name" value="Peptidase_S33"/>
</dbReference>
<reference evidence="13" key="1">
    <citation type="submission" date="2021-01" db="EMBL/GenBank/DDBJ databases">
        <title>Whole genome shotgun sequence of Actinoplanes rishiriensis NBRC 108556.</title>
        <authorList>
            <person name="Komaki H."/>
            <person name="Tamura T."/>
        </authorList>
    </citation>
    <scope>NUCLEOTIDE SEQUENCE</scope>
    <source>
        <strain evidence="13">NBRC 108556</strain>
    </source>
</reference>
<gene>
    <name evidence="13" type="ORF">Ari01nite_70800</name>
</gene>
<evidence type="ECO:0000256" key="1">
    <source>
        <dbReference type="ARBA" id="ARBA00001585"/>
    </source>
</evidence>
<accession>A0A919K2Q1</accession>
<feature type="domain" description="AB hydrolase-1" evidence="11">
    <location>
        <begin position="140"/>
        <end position="318"/>
    </location>
</feature>
<dbReference type="PANTHER" id="PTHR43722">
    <property type="entry name" value="PROLINE IMINOPEPTIDASE"/>
    <property type="match status" value="1"/>
</dbReference>
<evidence type="ECO:0000256" key="2">
    <source>
        <dbReference type="ARBA" id="ARBA00004496"/>
    </source>
</evidence>
<dbReference type="PRINTS" id="PR00793">
    <property type="entry name" value="PROAMNOPTASE"/>
</dbReference>
<evidence type="ECO:0000256" key="6">
    <source>
        <dbReference type="ARBA" id="ARBA00022490"/>
    </source>
</evidence>
<keyword evidence="8" id="KW-0378">Hydrolase</keyword>
<evidence type="ECO:0000256" key="7">
    <source>
        <dbReference type="ARBA" id="ARBA00022670"/>
    </source>
</evidence>
<comment type="similarity">
    <text evidence="3">Belongs to the peptidase S33 family.</text>
</comment>